<evidence type="ECO:0000256" key="1">
    <source>
        <dbReference type="SAM" id="Phobius"/>
    </source>
</evidence>
<accession>A0A1M5V6E2</accession>
<feature type="transmembrane region" description="Helical" evidence="1">
    <location>
        <begin position="45"/>
        <end position="62"/>
    </location>
</feature>
<sequence>MHGSLNRNRVTALVFICLGAALLYVALTFKPGYVDDSLVMGPMSYPKWLLIGWITFSIIYLVTGKNRECGVDLTKSARPLLAALAVITAYFFLFPFLGLPLATFLFLVAFCFLEGMRDFKVVIPVAGFTATMFWLVFEAVLRISMPRGIMDLLG</sequence>
<dbReference type="RefSeq" id="WP_073374851.1">
    <property type="nucleotide sequence ID" value="NZ_FQXS01000007.1"/>
</dbReference>
<protein>
    <submittedName>
        <fullName evidence="3">Tripartite tricarboxylate transporter TctB family protein</fullName>
    </submittedName>
</protein>
<keyword evidence="1" id="KW-0812">Transmembrane</keyword>
<dbReference type="Pfam" id="PF07331">
    <property type="entry name" value="TctB"/>
    <property type="match status" value="1"/>
</dbReference>
<keyword evidence="4" id="KW-1185">Reference proteome</keyword>
<dbReference type="InterPro" id="IPR009936">
    <property type="entry name" value="DUF1468"/>
</dbReference>
<organism evidence="3 4">
    <name type="scientific">Desulfofustis glycolicus DSM 9705</name>
    <dbReference type="NCBI Taxonomy" id="1121409"/>
    <lineage>
        <taxon>Bacteria</taxon>
        <taxon>Pseudomonadati</taxon>
        <taxon>Thermodesulfobacteriota</taxon>
        <taxon>Desulfobulbia</taxon>
        <taxon>Desulfobulbales</taxon>
        <taxon>Desulfocapsaceae</taxon>
        <taxon>Desulfofustis</taxon>
    </lineage>
</organism>
<evidence type="ECO:0000313" key="4">
    <source>
        <dbReference type="Proteomes" id="UP000184139"/>
    </source>
</evidence>
<feature type="transmembrane region" description="Helical" evidence="1">
    <location>
        <begin position="12"/>
        <end position="33"/>
    </location>
</feature>
<name>A0A1M5V6E2_9BACT</name>
<reference evidence="3 4" key="1">
    <citation type="submission" date="2016-11" db="EMBL/GenBank/DDBJ databases">
        <authorList>
            <person name="Jaros S."/>
            <person name="Januszkiewicz K."/>
            <person name="Wedrychowicz H."/>
        </authorList>
    </citation>
    <scope>NUCLEOTIDE SEQUENCE [LARGE SCALE GENOMIC DNA]</scope>
    <source>
        <strain evidence="3 4">DSM 9705</strain>
    </source>
</reference>
<evidence type="ECO:0000259" key="2">
    <source>
        <dbReference type="Pfam" id="PF07331"/>
    </source>
</evidence>
<evidence type="ECO:0000313" key="3">
    <source>
        <dbReference type="EMBL" id="SHH70785.1"/>
    </source>
</evidence>
<proteinExistence type="predicted"/>
<gene>
    <name evidence="3" type="ORF">SAMN02745124_01522</name>
</gene>
<keyword evidence="1" id="KW-0472">Membrane</keyword>
<dbReference type="EMBL" id="FQXS01000007">
    <property type="protein sequence ID" value="SHH70785.1"/>
    <property type="molecule type" value="Genomic_DNA"/>
</dbReference>
<dbReference type="Proteomes" id="UP000184139">
    <property type="component" value="Unassembled WGS sequence"/>
</dbReference>
<keyword evidence="1" id="KW-1133">Transmembrane helix</keyword>
<dbReference type="AlphaFoldDB" id="A0A1M5V6E2"/>
<feature type="transmembrane region" description="Helical" evidence="1">
    <location>
        <begin position="121"/>
        <end position="141"/>
    </location>
</feature>
<feature type="transmembrane region" description="Helical" evidence="1">
    <location>
        <begin position="83"/>
        <end position="109"/>
    </location>
</feature>
<feature type="domain" description="DUF1468" evidence="2">
    <location>
        <begin position="10"/>
        <end position="146"/>
    </location>
</feature>